<dbReference type="Pfam" id="PF03313">
    <property type="entry name" value="SDH_alpha"/>
    <property type="match status" value="1"/>
</dbReference>
<dbReference type="FunFam" id="3.30.1330.90:FF:000001">
    <property type="entry name" value="L-serine ammonia-lyase 1"/>
    <property type="match status" value="1"/>
</dbReference>
<evidence type="ECO:0000259" key="12">
    <source>
        <dbReference type="Pfam" id="PF03313"/>
    </source>
</evidence>
<dbReference type="EC" id="4.3.1.17" evidence="11"/>
<comment type="similarity">
    <text evidence="3 11">Belongs to the iron-sulfur dependent L-serine dehydratase family.</text>
</comment>
<comment type="cofactor">
    <cofactor evidence="1 11">
        <name>[4Fe-4S] cluster</name>
        <dbReference type="ChEBI" id="CHEBI:49883"/>
    </cofactor>
</comment>
<dbReference type="NCBIfam" id="TIGR00720">
    <property type="entry name" value="sda_mono"/>
    <property type="match status" value="1"/>
</dbReference>
<keyword evidence="4 11" id="KW-0312">Gluconeogenesis</keyword>
<evidence type="ECO:0000256" key="6">
    <source>
        <dbReference type="ARBA" id="ARBA00022723"/>
    </source>
</evidence>
<feature type="domain" description="Serine dehydratase beta chain" evidence="13">
    <location>
        <begin position="3"/>
        <end position="152"/>
    </location>
</feature>
<comment type="catalytic activity">
    <reaction evidence="10 11">
        <text>L-serine = pyruvate + NH4(+)</text>
        <dbReference type="Rhea" id="RHEA:19169"/>
        <dbReference type="ChEBI" id="CHEBI:15361"/>
        <dbReference type="ChEBI" id="CHEBI:28938"/>
        <dbReference type="ChEBI" id="CHEBI:33384"/>
        <dbReference type="EC" id="4.3.1.17"/>
    </reaction>
</comment>
<dbReference type="Proteomes" id="UP000190683">
    <property type="component" value="Unassembled WGS sequence"/>
</dbReference>
<name>A0A1T0CWI0_9GAMM</name>
<reference evidence="14 15" key="1">
    <citation type="submission" date="2017-02" db="EMBL/GenBank/DDBJ databases">
        <title>Draft genome sequence of Moraxella porci CCUG 54912T type strain.</title>
        <authorList>
            <person name="Salva-Serra F."/>
            <person name="Engstrom-Jakobsson H."/>
            <person name="Thorell K."/>
            <person name="Jaen-Luchoro D."/>
            <person name="Gonzales-Siles L."/>
            <person name="Karlsson R."/>
            <person name="Yazdan S."/>
            <person name="Boulund F."/>
            <person name="Johnning A."/>
            <person name="Engstrand L."/>
            <person name="Kristiansson E."/>
            <person name="Moore E."/>
        </authorList>
    </citation>
    <scope>NUCLEOTIDE SEQUENCE [LARGE SCALE GENOMIC DNA]</scope>
    <source>
        <strain evidence="14 15">CCUG 54912</strain>
    </source>
</reference>
<protein>
    <recommendedName>
        <fullName evidence="11">L-serine dehydratase</fullName>
        <ecNumber evidence="11">4.3.1.17</ecNumber>
    </recommendedName>
</protein>
<gene>
    <name evidence="14" type="ORF">B0681_02135</name>
</gene>
<evidence type="ECO:0000313" key="15">
    <source>
        <dbReference type="Proteomes" id="UP000190683"/>
    </source>
</evidence>
<dbReference type="GO" id="GO:0046872">
    <property type="term" value="F:metal ion binding"/>
    <property type="evidence" value="ECO:0007669"/>
    <property type="project" value="UniProtKB-KW"/>
</dbReference>
<evidence type="ECO:0000256" key="7">
    <source>
        <dbReference type="ARBA" id="ARBA00023004"/>
    </source>
</evidence>
<dbReference type="PANTHER" id="PTHR30182">
    <property type="entry name" value="L-SERINE DEHYDRATASE"/>
    <property type="match status" value="1"/>
</dbReference>
<evidence type="ECO:0000256" key="8">
    <source>
        <dbReference type="ARBA" id="ARBA00023014"/>
    </source>
</evidence>
<keyword evidence="9 11" id="KW-0456">Lyase</keyword>
<evidence type="ECO:0000256" key="3">
    <source>
        <dbReference type="ARBA" id="ARBA00008636"/>
    </source>
</evidence>
<proteinExistence type="inferred from homology"/>
<comment type="pathway">
    <text evidence="2">Carbohydrate biosynthesis; gluconeogenesis.</text>
</comment>
<dbReference type="STRING" id="573983.B0681_02135"/>
<evidence type="ECO:0000256" key="5">
    <source>
        <dbReference type="ARBA" id="ARBA00022485"/>
    </source>
</evidence>
<keyword evidence="7 11" id="KW-0408">Iron</keyword>
<dbReference type="SUPFAM" id="SSF143548">
    <property type="entry name" value="Serine metabolism enzymes domain"/>
    <property type="match status" value="1"/>
</dbReference>
<evidence type="ECO:0000256" key="4">
    <source>
        <dbReference type="ARBA" id="ARBA00022432"/>
    </source>
</evidence>
<dbReference type="InterPro" id="IPR005131">
    <property type="entry name" value="Ser_deHydtase_bsu"/>
</dbReference>
<keyword evidence="6 11" id="KW-0479">Metal-binding</keyword>
<dbReference type="InterPro" id="IPR051318">
    <property type="entry name" value="Fe-S_L-Ser"/>
</dbReference>
<comment type="caution">
    <text evidence="14">The sequence shown here is derived from an EMBL/GenBank/DDBJ whole genome shotgun (WGS) entry which is preliminary data.</text>
</comment>
<feature type="domain" description="Serine dehydratase-like alpha subunit" evidence="12">
    <location>
        <begin position="182"/>
        <end position="448"/>
    </location>
</feature>
<organism evidence="14 15">
    <name type="scientific">Moraxella porci DSM 25326</name>
    <dbReference type="NCBI Taxonomy" id="573983"/>
    <lineage>
        <taxon>Bacteria</taxon>
        <taxon>Pseudomonadati</taxon>
        <taxon>Pseudomonadota</taxon>
        <taxon>Gammaproteobacteria</taxon>
        <taxon>Moraxellales</taxon>
        <taxon>Moraxellaceae</taxon>
        <taxon>Moraxella</taxon>
    </lineage>
</organism>
<dbReference type="Pfam" id="PF03315">
    <property type="entry name" value="SDH_beta"/>
    <property type="match status" value="1"/>
</dbReference>
<keyword evidence="15" id="KW-1185">Reference proteome</keyword>
<evidence type="ECO:0000259" key="13">
    <source>
        <dbReference type="Pfam" id="PF03315"/>
    </source>
</evidence>
<dbReference type="InterPro" id="IPR029009">
    <property type="entry name" value="ASB_dom_sf"/>
</dbReference>
<sequence length="471" mass="50410">MISVFELFKIGIGPSSSHTVGPMVAANRFLADLGDRLTQVDEITIELYGSLSSTGKGHATDTAILLGLLGHEPRSIDTTATDEYLQPIYQEHKLTLDGRHEVFFDGDQHLLWDDQPLPQHPNGMRLTAKLSDGSTISRTYFSIGGGFIKDSDELEESENHDEKQSFIYDFNSAEQLAELCQKHDLSIAELMLENEKTLRSETEIKDYLNEVWDTMQACVTQGCKVDGILPGGLNVKRRAKALYEQLSKEYGYSGNGGLLAMDWVNLYALAVNEENAAGGKVVTAPTNGAAGIIPAVLHYYRGFIPSFNYQGVREFLLVAGAVGALIKQNASISGAEVGCQGEVGSACAMAAAGLAHVLGGSVAQCLNAAEIGLEHNLGLTCDPIAGLVQVPCIERNAMASIKAINAARLALRGDGSHHVSLDKAIATMKATGMDMMDKYKETAKGGLAVHVTNAASNRIELSNVGSGFSQC</sequence>
<dbReference type="GO" id="GO:0003941">
    <property type="term" value="F:L-serine ammonia-lyase activity"/>
    <property type="evidence" value="ECO:0007669"/>
    <property type="project" value="UniProtKB-UniRule"/>
</dbReference>
<evidence type="ECO:0000256" key="2">
    <source>
        <dbReference type="ARBA" id="ARBA00004742"/>
    </source>
</evidence>
<evidence type="ECO:0000313" key="14">
    <source>
        <dbReference type="EMBL" id="OOS26686.1"/>
    </source>
</evidence>
<evidence type="ECO:0000256" key="1">
    <source>
        <dbReference type="ARBA" id="ARBA00001966"/>
    </source>
</evidence>
<dbReference type="InterPro" id="IPR004644">
    <property type="entry name" value="Fe-S_L-Ser_mono"/>
</dbReference>
<dbReference type="EMBL" id="MUYV01000001">
    <property type="protein sequence ID" value="OOS26686.1"/>
    <property type="molecule type" value="Genomic_DNA"/>
</dbReference>
<evidence type="ECO:0000256" key="9">
    <source>
        <dbReference type="ARBA" id="ARBA00023239"/>
    </source>
</evidence>
<accession>A0A1T0CWI0</accession>
<keyword evidence="5 11" id="KW-0004">4Fe-4S</keyword>
<dbReference type="GO" id="GO:0051539">
    <property type="term" value="F:4 iron, 4 sulfur cluster binding"/>
    <property type="evidence" value="ECO:0007669"/>
    <property type="project" value="UniProtKB-UniRule"/>
</dbReference>
<evidence type="ECO:0000256" key="11">
    <source>
        <dbReference type="RuleBase" id="RU366059"/>
    </source>
</evidence>
<evidence type="ECO:0000256" key="10">
    <source>
        <dbReference type="ARBA" id="ARBA00049406"/>
    </source>
</evidence>
<dbReference type="GO" id="GO:0009063">
    <property type="term" value="P:amino acid catabolic process"/>
    <property type="evidence" value="ECO:0007669"/>
    <property type="project" value="UniProtKB-ARBA"/>
</dbReference>
<dbReference type="PANTHER" id="PTHR30182:SF1">
    <property type="entry name" value="L-SERINE DEHYDRATASE 1"/>
    <property type="match status" value="1"/>
</dbReference>
<dbReference type="AlphaFoldDB" id="A0A1T0CWI0"/>
<dbReference type="RefSeq" id="WP_078317081.1">
    <property type="nucleotide sequence ID" value="NZ_MUYV01000001.1"/>
</dbReference>
<dbReference type="GO" id="GO:0006094">
    <property type="term" value="P:gluconeogenesis"/>
    <property type="evidence" value="ECO:0007669"/>
    <property type="project" value="UniProtKB-KW"/>
</dbReference>
<dbReference type="InterPro" id="IPR005130">
    <property type="entry name" value="Ser_deHydtase-like_asu"/>
</dbReference>
<dbReference type="Gene3D" id="3.30.1330.90">
    <property type="entry name" value="D-3-phosphoglycerate dehydrogenase, domain 3"/>
    <property type="match status" value="1"/>
</dbReference>
<keyword evidence="8 11" id="KW-0411">Iron-sulfur</keyword>